<dbReference type="PROSITE" id="PS00018">
    <property type="entry name" value="EF_HAND_1"/>
    <property type="match status" value="3"/>
</dbReference>
<feature type="domain" description="EF-hand" evidence="2">
    <location>
        <begin position="27"/>
        <end position="55"/>
    </location>
</feature>
<dbReference type="Pfam" id="PF13202">
    <property type="entry name" value="EF-hand_5"/>
    <property type="match status" value="3"/>
</dbReference>
<feature type="chain" id="PRO_5045813252" evidence="1">
    <location>
        <begin position="19"/>
        <end position="112"/>
    </location>
</feature>
<name>A0ABW8K2U9_9GAMM</name>
<dbReference type="InterPro" id="IPR011992">
    <property type="entry name" value="EF-hand-dom_pair"/>
</dbReference>
<dbReference type="Proteomes" id="UP001620408">
    <property type="component" value="Unassembled WGS sequence"/>
</dbReference>
<protein>
    <submittedName>
        <fullName evidence="3">EF-hand domain-containing protein</fullName>
    </submittedName>
</protein>
<organism evidence="3 4">
    <name type="scientific">Dyella koreensis</name>
    <dbReference type="NCBI Taxonomy" id="311235"/>
    <lineage>
        <taxon>Bacteria</taxon>
        <taxon>Pseudomonadati</taxon>
        <taxon>Pseudomonadota</taxon>
        <taxon>Gammaproteobacteria</taxon>
        <taxon>Lysobacterales</taxon>
        <taxon>Rhodanobacteraceae</taxon>
        <taxon>Dyella</taxon>
    </lineage>
</organism>
<dbReference type="InterPro" id="IPR002048">
    <property type="entry name" value="EF_hand_dom"/>
</dbReference>
<feature type="signal peptide" evidence="1">
    <location>
        <begin position="1"/>
        <end position="18"/>
    </location>
</feature>
<dbReference type="PROSITE" id="PS50222">
    <property type="entry name" value="EF_HAND_2"/>
    <property type="match status" value="1"/>
</dbReference>
<dbReference type="SUPFAM" id="SSF47473">
    <property type="entry name" value="EF-hand"/>
    <property type="match status" value="1"/>
</dbReference>
<dbReference type="RefSeq" id="WP_379985330.1">
    <property type="nucleotide sequence ID" value="NZ_JADIKD010000009.1"/>
</dbReference>
<proteinExistence type="predicted"/>
<accession>A0ABW8K2U9</accession>
<comment type="caution">
    <text evidence="3">The sequence shown here is derived from an EMBL/GenBank/DDBJ whole genome shotgun (WGS) entry which is preliminary data.</text>
</comment>
<evidence type="ECO:0000259" key="2">
    <source>
        <dbReference type="PROSITE" id="PS50222"/>
    </source>
</evidence>
<dbReference type="EMBL" id="JADIKD010000009">
    <property type="protein sequence ID" value="MFK2917235.1"/>
    <property type="molecule type" value="Genomic_DNA"/>
</dbReference>
<keyword evidence="4" id="KW-1185">Reference proteome</keyword>
<evidence type="ECO:0000256" key="1">
    <source>
        <dbReference type="SAM" id="SignalP"/>
    </source>
</evidence>
<evidence type="ECO:0000313" key="3">
    <source>
        <dbReference type="EMBL" id="MFK2917235.1"/>
    </source>
</evidence>
<reference evidence="3 4" key="1">
    <citation type="submission" date="2020-10" db="EMBL/GenBank/DDBJ databases">
        <title>Phylogeny of dyella-like bacteria.</title>
        <authorList>
            <person name="Fu J."/>
        </authorList>
    </citation>
    <scope>NUCLEOTIDE SEQUENCE [LARGE SCALE GENOMIC DNA]</scope>
    <source>
        <strain evidence="3 4">BB4</strain>
    </source>
</reference>
<dbReference type="InterPro" id="IPR018247">
    <property type="entry name" value="EF_Hand_1_Ca_BS"/>
</dbReference>
<keyword evidence="1" id="KW-0732">Signal</keyword>
<gene>
    <name evidence="3" type="ORF">ISS97_08165</name>
</gene>
<dbReference type="Gene3D" id="1.10.238.10">
    <property type="entry name" value="EF-hand"/>
    <property type="match status" value="2"/>
</dbReference>
<evidence type="ECO:0000313" key="4">
    <source>
        <dbReference type="Proteomes" id="UP001620408"/>
    </source>
</evidence>
<sequence>MRASLIVALLALPLLAAAQGYPGTPAEYLKLMDTNGDGKISEAEYVEYMSAGFRRMDTNGDGVLEADELPGGHGKPVTLQHYQDNLRRQFHKLDRNHDGFLNAKELTAPPQG</sequence>